<keyword evidence="4 6" id="KW-1133">Transmembrane helix</keyword>
<accession>A8PQE6</accession>
<name>A8PQE6_9COXI</name>
<sequence>MTLSRVVLLPKYIQKMCQAGLITFCGLLGLAVGLSGVFQNGQIGIIKSLALGIVLWLFPNVYFLVKIMRHIGQVSGKRLLSIFYREELTKLLFSGVFFLMIIKVLSINVPVLFLAYIVSQLLFWLLFIIKSEKGL</sequence>
<evidence type="ECO:0000313" key="7">
    <source>
        <dbReference type="EMBL" id="EDP46438.1"/>
    </source>
</evidence>
<dbReference type="OrthoDB" id="5702716at2"/>
<dbReference type="AlphaFoldDB" id="A8PQE6"/>
<reference evidence="7" key="2">
    <citation type="submission" date="2007-10" db="EMBL/GenBank/DDBJ databases">
        <authorList>
            <person name="Myers G.S."/>
        </authorList>
    </citation>
    <scope>NUCLEOTIDE SEQUENCE [LARGE SCALE GENOMIC DNA]</scope>
</reference>
<keyword evidence="3 6" id="KW-0812">Transmembrane</keyword>
<keyword evidence="8" id="KW-1185">Reference proteome</keyword>
<organism evidence="7 8">
    <name type="scientific">Rickettsiella grylli</name>
    <dbReference type="NCBI Taxonomy" id="59196"/>
    <lineage>
        <taxon>Bacteria</taxon>
        <taxon>Pseudomonadati</taxon>
        <taxon>Pseudomonadota</taxon>
        <taxon>Gammaproteobacteria</taxon>
        <taxon>Legionellales</taxon>
        <taxon>Coxiellaceae</taxon>
        <taxon>Rickettsiella</taxon>
    </lineage>
</organism>
<evidence type="ECO:0000256" key="3">
    <source>
        <dbReference type="ARBA" id="ARBA00022692"/>
    </source>
</evidence>
<dbReference type="EMBL" id="AAQJ02000001">
    <property type="protein sequence ID" value="EDP46438.1"/>
    <property type="molecule type" value="Genomic_DNA"/>
</dbReference>
<evidence type="ECO:0000256" key="1">
    <source>
        <dbReference type="ARBA" id="ARBA00004651"/>
    </source>
</evidence>
<dbReference type="GO" id="GO:0005886">
    <property type="term" value="C:plasma membrane"/>
    <property type="evidence" value="ECO:0007669"/>
    <property type="project" value="UniProtKB-SubCell"/>
</dbReference>
<evidence type="ECO:0000256" key="6">
    <source>
        <dbReference type="SAM" id="Phobius"/>
    </source>
</evidence>
<keyword evidence="5 6" id="KW-0472">Membrane</keyword>
<keyword evidence="2" id="KW-1003">Cell membrane</keyword>
<feature type="transmembrane region" description="Helical" evidence="6">
    <location>
        <begin position="45"/>
        <end position="67"/>
    </location>
</feature>
<comment type="caution">
    <text evidence="7">The sequence shown here is derived from an EMBL/GenBank/DDBJ whole genome shotgun (WGS) entry which is preliminary data.</text>
</comment>
<comment type="subcellular location">
    <subcellularLocation>
        <location evidence="1">Cell membrane</location>
        <topology evidence="1">Multi-pass membrane protein</topology>
    </subcellularLocation>
</comment>
<reference evidence="7" key="1">
    <citation type="submission" date="2006-04" db="EMBL/GenBank/DDBJ databases">
        <authorList>
            <person name="Seshadri R."/>
            <person name="Federici B.A."/>
        </authorList>
    </citation>
    <scope>NUCLEOTIDE SEQUENCE [LARGE SCALE GENOMIC DNA]</scope>
</reference>
<feature type="transmembrane region" description="Helical" evidence="6">
    <location>
        <begin position="111"/>
        <end position="129"/>
    </location>
</feature>
<dbReference type="InterPro" id="IPR005598">
    <property type="entry name" value="ATP_synth_I"/>
</dbReference>
<proteinExistence type="predicted"/>
<feature type="transmembrane region" description="Helical" evidence="6">
    <location>
        <begin position="21"/>
        <end position="39"/>
    </location>
</feature>
<dbReference type="STRING" id="59196.RICGR_1498"/>
<dbReference type="Proteomes" id="UP000054075">
    <property type="component" value="Unassembled WGS sequence"/>
</dbReference>
<evidence type="ECO:0000313" key="8">
    <source>
        <dbReference type="Proteomes" id="UP000054075"/>
    </source>
</evidence>
<evidence type="ECO:0000256" key="5">
    <source>
        <dbReference type="ARBA" id="ARBA00023136"/>
    </source>
</evidence>
<evidence type="ECO:0000256" key="2">
    <source>
        <dbReference type="ARBA" id="ARBA00022475"/>
    </source>
</evidence>
<dbReference type="Pfam" id="PF03899">
    <property type="entry name" value="ATP-synt_I"/>
    <property type="match status" value="1"/>
</dbReference>
<gene>
    <name evidence="7" type="ORF">RICGR_1498</name>
</gene>
<protein>
    <submittedName>
        <fullName evidence="7">ATP synthase I chain</fullName>
    </submittedName>
</protein>
<evidence type="ECO:0000256" key="4">
    <source>
        <dbReference type="ARBA" id="ARBA00022989"/>
    </source>
</evidence>
<dbReference type="RefSeq" id="WP_006035416.1">
    <property type="nucleotide sequence ID" value="NZ_AAQJ02000001.1"/>
</dbReference>